<keyword evidence="3" id="KW-1185">Reference proteome</keyword>
<comment type="caution">
    <text evidence="2">The sequence shown here is derived from an EMBL/GenBank/DDBJ whole genome shotgun (WGS) entry which is preliminary data.</text>
</comment>
<dbReference type="InterPro" id="IPR022617">
    <property type="entry name" value="Rad60/SUMO-like_dom"/>
</dbReference>
<dbReference type="Pfam" id="PF11976">
    <property type="entry name" value="Rad60-SLD"/>
    <property type="match status" value="1"/>
</dbReference>
<name>A0A1V9YCL4_9STRA</name>
<evidence type="ECO:0000313" key="3">
    <source>
        <dbReference type="Proteomes" id="UP000243217"/>
    </source>
</evidence>
<evidence type="ECO:0000313" key="2">
    <source>
        <dbReference type="EMBL" id="OQR83475.1"/>
    </source>
</evidence>
<dbReference type="EMBL" id="JNBS01004329">
    <property type="protein sequence ID" value="OQR83475.1"/>
    <property type="molecule type" value="Genomic_DNA"/>
</dbReference>
<reference evidence="2 3" key="1">
    <citation type="journal article" date="2014" name="Genome Biol. Evol.">
        <title>The secreted proteins of Achlya hypogyna and Thraustotheca clavata identify the ancestral oomycete secretome and reveal gene acquisitions by horizontal gene transfer.</title>
        <authorList>
            <person name="Misner I."/>
            <person name="Blouin N."/>
            <person name="Leonard G."/>
            <person name="Richards T.A."/>
            <person name="Lane C.E."/>
        </authorList>
    </citation>
    <scope>NUCLEOTIDE SEQUENCE [LARGE SCALE GENOMIC DNA]</scope>
    <source>
        <strain evidence="2 3">ATCC 34112</strain>
    </source>
</reference>
<dbReference type="SUPFAM" id="SSF54236">
    <property type="entry name" value="Ubiquitin-like"/>
    <property type="match status" value="1"/>
</dbReference>
<proteinExistence type="predicted"/>
<accession>A0A1V9YCL4</accession>
<feature type="domain" description="Rad60/SUMO-like" evidence="1">
    <location>
        <begin position="85"/>
        <end position="138"/>
    </location>
</feature>
<dbReference type="Gene3D" id="3.10.20.90">
    <property type="entry name" value="Phosphatidylinositol 3-kinase Catalytic Subunit, Chain A, domain 1"/>
    <property type="match status" value="1"/>
</dbReference>
<dbReference type="Proteomes" id="UP000243217">
    <property type="component" value="Unassembled WGS sequence"/>
</dbReference>
<protein>
    <submittedName>
        <fullName evidence="2">Small ubiquitin-like modifier (SUMO)</fullName>
    </submittedName>
</protein>
<dbReference type="InterPro" id="IPR029071">
    <property type="entry name" value="Ubiquitin-like_domsf"/>
</dbReference>
<dbReference type="STRING" id="74557.A0A1V9YCL4"/>
<dbReference type="PANTHER" id="PTHR10562">
    <property type="entry name" value="SMALL UBIQUITIN-RELATED MODIFIER"/>
    <property type="match status" value="1"/>
</dbReference>
<evidence type="ECO:0000259" key="1">
    <source>
        <dbReference type="Pfam" id="PF11976"/>
    </source>
</evidence>
<feature type="non-terminal residue" evidence="2">
    <location>
        <position position="148"/>
    </location>
</feature>
<gene>
    <name evidence="2" type="ORF">THRCLA_23144</name>
</gene>
<dbReference type="AlphaFoldDB" id="A0A1V9YCL4"/>
<sequence length="148" mass="16833">MMHWSRRHYHDTNKVLWAGWYRSSFKAIGHRFDRQSISAIPIVGYGLKQIFGKEKCDASQAIAIHHDVNSAAFIAIHLVGRINLFKVKPHTKMEKIFTAYAQRKGVPAAALRFLLDGTRIVGEQTPKMLELEDQDQIDSALEKLVAGY</sequence>
<organism evidence="2 3">
    <name type="scientific">Thraustotheca clavata</name>
    <dbReference type="NCBI Taxonomy" id="74557"/>
    <lineage>
        <taxon>Eukaryota</taxon>
        <taxon>Sar</taxon>
        <taxon>Stramenopiles</taxon>
        <taxon>Oomycota</taxon>
        <taxon>Saprolegniomycetes</taxon>
        <taxon>Saprolegniales</taxon>
        <taxon>Achlyaceae</taxon>
        <taxon>Thraustotheca</taxon>
    </lineage>
</organism>
<dbReference type="OrthoDB" id="442921at2759"/>